<reference evidence="12" key="1">
    <citation type="submission" date="2024-04" db="EMBL/GenBank/DDBJ databases">
        <title>Salinicola lusitanus LLJ914,a marine bacterium isolated from the Okinawa Trough.</title>
        <authorList>
            <person name="Li J."/>
        </authorList>
    </citation>
    <scope>NUCLEOTIDE SEQUENCE [LARGE SCALE GENOMIC DNA]</scope>
</reference>
<keyword evidence="6 8" id="KW-0496">Mitochondrion</keyword>
<dbReference type="GO" id="GO:0033617">
    <property type="term" value="P:mitochondrial respiratory chain complex IV assembly"/>
    <property type="evidence" value="ECO:0007669"/>
    <property type="project" value="UniProtKB-UniRule"/>
</dbReference>
<dbReference type="AlphaFoldDB" id="A0AAW0PXJ8"/>
<feature type="domain" description="Cytochrome c oxidase assembly factor 3 mitochondrial coiled-coil" evidence="10">
    <location>
        <begin position="50"/>
        <end position="96"/>
    </location>
</feature>
<keyword evidence="4 8" id="KW-0812">Transmembrane</keyword>
<dbReference type="GO" id="GO:0005743">
    <property type="term" value="C:mitochondrial inner membrane"/>
    <property type="evidence" value="ECO:0007669"/>
    <property type="project" value="UniProtKB-UniRule"/>
</dbReference>
<evidence type="ECO:0000313" key="12">
    <source>
        <dbReference type="Proteomes" id="UP001460270"/>
    </source>
</evidence>
<evidence type="ECO:0000256" key="8">
    <source>
        <dbReference type="RuleBase" id="RU367056"/>
    </source>
</evidence>
<evidence type="ECO:0000256" key="6">
    <source>
        <dbReference type="ARBA" id="ARBA00023128"/>
    </source>
</evidence>
<keyword evidence="5 8" id="KW-1133">Transmembrane helix</keyword>
<comment type="subcellular location">
    <subcellularLocation>
        <location evidence="2">Mitochondrion membrane</location>
        <topology evidence="2">Single-pass membrane protein</topology>
    </subcellularLocation>
</comment>
<keyword evidence="12" id="KW-1185">Reference proteome</keyword>
<organism evidence="11 12">
    <name type="scientific">Mugilogobius chulae</name>
    <name type="common">yellowstripe goby</name>
    <dbReference type="NCBI Taxonomy" id="88201"/>
    <lineage>
        <taxon>Eukaryota</taxon>
        <taxon>Metazoa</taxon>
        <taxon>Chordata</taxon>
        <taxon>Craniata</taxon>
        <taxon>Vertebrata</taxon>
        <taxon>Euteleostomi</taxon>
        <taxon>Actinopterygii</taxon>
        <taxon>Neopterygii</taxon>
        <taxon>Teleostei</taxon>
        <taxon>Neoteleostei</taxon>
        <taxon>Acanthomorphata</taxon>
        <taxon>Gobiaria</taxon>
        <taxon>Gobiiformes</taxon>
        <taxon>Gobioidei</taxon>
        <taxon>Gobiidae</taxon>
        <taxon>Gobionellinae</taxon>
        <taxon>Mugilogobius</taxon>
    </lineage>
</organism>
<evidence type="ECO:0000256" key="7">
    <source>
        <dbReference type="ARBA" id="ARBA00023136"/>
    </source>
</evidence>
<gene>
    <name evidence="11" type="ORF">WMY93_003476</name>
</gene>
<dbReference type="Pfam" id="PF09813">
    <property type="entry name" value="Coa3_cc"/>
    <property type="match status" value="1"/>
</dbReference>
<dbReference type="InterPro" id="IPR041752">
    <property type="entry name" value="Coa3"/>
</dbReference>
<proteinExistence type="inferred from homology"/>
<dbReference type="PANTHER" id="PTHR15642:SF3">
    <property type="entry name" value="CYTOCHROME C OXIDASE ASSEMBLY FACTOR 3 HOMOLOG, MITOCHONDRIAL"/>
    <property type="match status" value="1"/>
</dbReference>
<comment type="function">
    <text evidence="8">Required for assembly of cytochrome c oxidase (complex IV).</text>
</comment>
<evidence type="ECO:0000256" key="2">
    <source>
        <dbReference type="ARBA" id="ARBA00004304"/>
    </source>
</evidence>
<comment type="subunit">
    <text evidence="8">Component of 250-400 kDa complexes called cytochrome oxidase assembly intermediates or COA complexes.</text>
</comment>
<keyword evidence="8" id="KW-0999">Mitochondrion inner membrane</keyword>
<sequence length="111" mass="12685">MQSDGVWHNWVGKKKSGKQDMAEHGTPESAKTTLTAAEKQLLIHRKQLDYWQKNAARIRRRNLLTGLTIGAFVISMFSYTIYSVKQEKIMDEIDDEARIHIIRGPRTGANS</sequence>
<dbReference type="Proteomes" id="UP001460270">
    <property type="component" value="Unassembled WGS sequence"/>
</dbReference>
<evidence type="ECO:0000256" key="9">
    <source>
        <dbReference type="SAM" id="MobiDB-lite"/>
    </source>
</evidence>
<evidence type="ECO:0000256" key="5">
    <source>
        <dbReference type="ARBA" id="ARBA00022989"/>
    </source>
</evidence>
<feature type="region of interest" description="Disordered" evidence="9">
    <location>
        <begin position="1"/>
        <end position="33"/>
    </location>
</feature>
<accession>A0AAW0PXJ8</accession>
<evidence type="ECO:0000256" key="1">
    <source>
        <dbReference type="ARBA" id="ARBA00003429"/>
    </source>
</evidence>
<keyword evidence="7 8" id="KW-0472">Membrane</keyword>
<protein>
    <recommendedName>
        <fullName evidence="8">Cytochrome c oxidase assembly factor 3</fullName>
    </recommendedName>
</protein>
<evidence type="ECO:0000313" key="11">
    <source>
        <dbReference type="EMBL" id="KAK7940150.1"/>
    </source>
</evidence>
<comment type="function">
    <text evidence="1">Core component of the MITRAC (mitochondrial translation regulation assembly intermediate of cytochrome c oxidase complex) complex, that regulates cytochrome c oxidase assembly. MITRAC complexes regulate both translation of mitochondrial encoded components and assembly of nuclear-encoded components imported in mitochondrion. Required for efficient translation of MT-CO1 and mitochondrial respiratory chain complex IV assembly.</text>
</comment>
<feature type="compositionally biased region" description="Basic and acidic residues" evidence="9">
    <location>
        <begin position="17"/>
        <end position="26"/>
    </location>
</feature>
<comment type="similarity">
    <text evidence="3 8">Belongs to the COA3 family.</text>
</comment>
<dbReference type="PANTHER" id="PTHR15642">
    <property type="entry name" value="CYTOCHROME C OXIDASE ASSEMBLY FACTOR 3, MITOCHONDRIAL"/>
    <property type="match status" value="1"/>
</dbReference>
<feature type="transmembrane region" description="Helical" evidence="8">
    <location>
        <begin position="63"/>
        <end position="82"/>
    </location>
</feature>
<dbReference type="EMBL" id="JBBPFD010000002">
    <property type="protein sequence ID" value="KAK7940150.1"/>
    <property type="molecule type" value="Genomic_DNA"/>
</dbReference>
<comment type="caution">
    <text evidence="11">The sequence shown here is derived from an EMBL/GenBank/DDBJ whole genome shotgun (WGS) entry which is preliminary data.</text>
</comment>
<dbReference type="InterPro" id="IPR018628">
    <property type="entry name" value="Coa3_CC"/>
</dbReference>
<evidence type="ECO:0000256" key="3">
    <source>
        <dbReference type="ARBA" id="ARBA00007035"/>
    </source>
</evidence>
<evidence type="ECO:0000259" key="10">
    <source>
        <dbReference type="Pfam" id="PF09813"/>
    </source>
</evidence>
<evidence type="ECO:0000256" key="4">
    <source>
        <dbReference type="ARBA" id="ARBA00022692"/>
    </source>
</evidence>
<name>A0AAW0PXJ8_9GOBI</name>